<evidence type="ECO:0000256" key="5">
    <source>
        <dbReference type="ARBA" id="ARBA00022840"/>
    </source>
</evidence>
<dbReference type="EMBL" id="CP081495">
    <property type="protein sequence ID" value="UYW01259.1"/>
    <property type="molecule type" value="Genomic_DNA"/>
</dbReference>
<dbReference type="NCBIfam" id="TIGR00231">
    <property type="entry name" value="small_GTP"/>
    <property type="match status" value="1"/>
</dbReference>
<evidence type="ECO:0000256" key="4">
    <source>
        <dbReference type="ARBA" id="ARBA00022741"/>
    </source>
</evidence>
<dbReference type="SUPFAM" id="SSF50465">
    <property type="entry name" value="EF-Tu/eEF-1alpha/eIF2-gamma C-terminal domain"/>
    <property type="match status" value="1"/>
</dbReference>
<dbReference type="InterPro" id="IPR031157">
    <property type="entry name" value="G_TR_CS"/>
</dbReference>
<dbReference type="InterPro" id="IPR000795">
    <property type="entry name" value="T_Tr_GTP-bd_dom"/>
</dbReference>
<dbReference type="CDD" id="cd03695">
    <property type="entry name" value="CysN_NodQ_II"/>
    <property type="match status" value="1"/>
</dbReference>
<dbReference type="RefSeq" id="WP_264433697.1">
    <property type="nucleotide sequence ID" value="NZ_CP081495.1"/>
</dbReference>
<dbReference type="CDD" id="cd04166">
    <property type="entry name" value="CysN_ATPS"/>
    <property type="match status" value="1"/>
</dbReference>
<keyword evidence="3" id="KW-0548">Nucleotidyltransferase</keyword>
<dbReference type="Proteomes" id="UP001163328">
    <property type="component" value="Chromosome"/>
</dbReference>
<dbReference type="Gene3D" id="3.40.50.300">
    <property type="entry name" value="P-loop containing nucleotide triphosphate hydrolases"/>
    <property type="match status" value="1"/>
</dbReference>
<keyword evidence="6" id="KW-0342">GTP-binding</keyword>
<sequence>MDILRFITAGNVDDGKSTLIGRLLYDSKSILIDQIEAIEKASKFKDNGVLDLALITDGLRAEREQGITIDVAYKYFSTPKRKFIIADAPGHIQYTRNMITGASNSQLIILLVDARTGISEQTKRHAFIASMLKIPQVVVAVNKLDLVDFDEAIYRNIEAEFQELSKKLNLNQVTFIPISALNGDNIVDASAKMPWYNGPTLLSFLETVNIQEHVNLEASRFPVQYIIRPQTTELHDYRGYAGKITSGIFKKGDKIKVYPSEIEATIATIEVNLKEVNEAFAPQSAVIQLDKDIDISRGDLLVNLNQLPQFSNELEVQVCWMHQKPLQVGSKYLIQNQTNRLKAVVKSIKYLVDVNTFEKQFDATEVQLNQIAKINLKTVTPMAYDAFANLQAQGGIIFIDENSNVTVGAGILE</sequence>
<dbReference type="InterPro" id="IPR041757">
    <property type="entry name" value="CysN_GTP-bd"/>
</dbReference>
<proteinExistence type="predicted"/>
<gene>
    <name evidence="8" type="ORF">K5I29_12540</name>
</gene>
<dbReference type="CDD" id="cd04095">
    <property type="entry name" value="CysN_NoDQ_III"/>
    <property type="match status" value="1"/>
</dbReference>
<dbReference type="InterPro" id="IPR027417">
    <property type="entry name" value="P-loop_NTPase"/>
</dbReference>
<evidence type="ECO:0000256" key="2">
    <source>
        <dbReference type="ARBA" id="ARBA00022679"/>
    </source>
</evidence>
<dbReference type="InterPro" id="IPR009001">
    <property type="entry name" value="Transl_elong_EF1A/Init_IF2_C"/>
</dbReference>
<keyword evidence="2" id="KW-0808">Transferase</keyword>
<evidence type="ECO:0000313" key="8">
    <source>
        <dbReference type="EMBL" id="UYW01259.1"/>
    </source>
</evidence>
<dbReference type="NCBIfam" id="TIGR02034">
    <property type="entry name" value="CysN"/>
    <property type="match status" value="1"/>
</dbReference>
<dbReference type="InterPro" id="IPR054696">
    <property type="entry name" value="GTP-eEF1A_C"/>
</dbReference>
<protein>
    <recommendedName>
        <fullName evidence="1">sulfate adenylyltransferase</fullName>
        <ecNumber evidence="1">2.7.7.4</ecNumber>
    </recommendedName>
</protein>
<dbReference type="PANTHER" id="PTHR23115">
    <property type="entry name" value="TRANSLATION FACTOR"/>
    <property type="match status" value="1"/>
</dbReference>
<dbReference type="SUPFAM" id="SSF52540">
    <property type="entry name" value="P-loop containing nucleoside triphosphate hydrolases"/>
    <property type="match status" value="1"/>
</dbReference>
<dbReference type="InterPro" id="IPR011779">
    <property type="entry name" value="SO4_adenylTrfase_lsu"/>
</dbReference>
<evidence type="ECO:0000256" key="1">
    <source>
        <dbReference type="ARBA" id="ARBA00012391"/>
    </source>
</evidence>
<dbReference type="InterPro" id="IPR050100">
    <property type="entry name" value="TRAFAC_GTPase_members"/>
</dbReference>
<reference evidence="8" key="1">
    <citation type="submission" date="2021-08" db="EMBL/GenBank/DDBJ databases">
        <title>Flavobacterium sp. strain CC-SYL302.</title>
        <authorList>
            <person name="Lin S.-Y."/>
            <person name="Lee T.-H."/>
            <person name="Young C.-C."/>
        </authorList>
    </citation>
    <scope>NUCLEOTIDE SEQUENCE</scope>
    <source>
        <strain evidence="8">CC-SYL302</strain>
    </source>
</reference>
<evidence type="ECO:0000313" key="9">
    <source>
        <dbReference type="Proteomes" id="UP001163328"/>
    </source>
</evidence>
<accession>A0ABY6LYE5</accession>
<dbReference type="Pfam" id="PF22594">
    <property type="entry name" value="GTP-eEF1A_C"/>
    <property type="match status" value="1"/>
</dbReference>
<keyword evidence="4" id="KW-0547">Nucleotide-binding</keyword>
<feature type="domain" description="Tr-type G" evidence="7">
    <location>
        <begin position="1"/>
        <end position="212"/>
    </location>
</feature>
<keyword evidence="9" id="KW-1185">Reference proteome</keyword>
<dbReference type="Gene3D" id="2.40.30.10">
    <property type="entry name" value="Translation factors"/>
    <property type="match status" value="2"/>
</dbReference>
<dbReference type="EC" id="2.7.7.4" evidence="1"/>
<dbReference type="SUPFAM" id="SSF50447">
    <property type="entry name" value="Translation proteins"/>
    <property type="match status" value="1"/>
</dbReference>
<dbReference type="InterPro" id="IPR044139">
    <property type="entry name" value="CysN_NoDQ_III"/>
</dbReference>
<dbReference type="InterPro" id="IPR005225">
    <property type="entry name" value="Small_GTP-bd"/>
</dbReference>
<evidence type="ECO:0000259" key="7">
    <source>
        <dbReference type="PROSITE" id="PS51722"/>
    </source>
</evidence>
<dbReference type="PROSITE" id="PS51722">
    <property type="entry name" value="G_TR_2"/>
    <property type="match status" value="1"/>
</dbReference>
<name>A0ABY6LYE5_9FLAO</name>
<dbReference type="Pfam" id="PF00009">
    <property type="entry name" value="GTP_EFTU"/>
    <property type="match status" value="1"/>
</dbReference>
<evidence type="ECO:0000256" key="3">
    <source>
        <dbReference type="ARBA" id="ARBA00022695"/>
    </source>
</evidence>
<dbReference type="PROSITE" id="PS00301">
    <property type="entry name" value="G_TR_1"/>
    <property type="match status" value="1"/>
</dbReference>
<dbReference type="InterPro" id="IPR009000">
    <property type="entry name" value="Transl_B-barrel_sf"/>
</dbReference>
<keyword evidence="5" id="KW-0067">ATP-binding</keyword>
<organism evidence="8 9">
    <name type="scientific">Flavobacterium agricola</name>
    <dbReference type="NCBI Taxonomy" id="2870839"/>
    <lineage>
        <taxon>Bacteria</taxon>
        <taxon>Pseudomonadati</taxon>
        <taxon>Bacteroidota</taxon>
        <taxon>Flavobacteriia</taxon>
        <taxon>Flavobacteriales</taxon>
        <taxon>Flavobacteriaceae</taxon>
        <taxon>Flavobacterium</taxon>
    </lineage>
</organism>
<dbReference type="InterPro" id="IPR044138">
    <property type="entry name" value="CysN_II"/>
</dbReference>
<dbReference type="PRINTS" id="PR00315">
    <property type="entry name" value="ELONGATNFCT"/>
</dbReference>
<evidence type="ECO:0000256" key="6">
    <source>
        <dbReference type="ARBA" id="ARBA00023134"/>
    </source>
</evidence>